<evidence type="ECO:0000256" key="17">
    <source>
        <dbReference type="ARBA" id="ARBA00047804"/>
    </source>
</evidence>
<evidence type="ECO:0000256" key="12">
    <source>
        <dbReference type="ARBA" id="ARBA00023027"/>
    </source>
</evidence>
<feature type="signal peptide" evidence="18">
    <location>
        <begin position="1"/>
        <end position="36"/>
    </location>
</feature>
<dbReference type="HAMAP" id="MF_00399">
    <property type="entry name" value="DbsD"/>
    <property type="match status" value="1"/>
</dbReference>
<dbReference type="InterPro" id="IPR013766">
    <property type="entry name" value="Thioredoxin_domain"/>
</dbReference>
<feature type="domain" description="Thioredoxin" evidence="20">
    <location>
        <begin position="466"/>
        <end position="601"/>
    </location>
</feature>
<keyword evidence="12 18" id="KW-0520">NAD</keyword>
<evidence type="ECO:0000256" key="6">
    <source>
        <dbReference type="ARBA" id="ARBA00022692"/>
    </source>
</evidence>
<feature type="transmembrane region" description="Helical" evidence="18">
    <location>
        <begin position="357"/>
        <end position="378"/>
    </location>
</feature>
<comment type="subcellular location">
    <subcellularLocation>
        <location evidence="1 18">Cell inner membrane</location>
        <topology evidence="1 18">Multi-pass membrane protein</topology>
    </subcellularLocation>
</comment>
<keyword evidence="3 18" id="KW-0813">Transport</keyword>
<dbReference type="EC" id="1.8.1.8" evidence="18"/>
<feature type="region of interest" description="Disordered" evidence="19">
    <location>
        <begin position="160"/>
        <end position="187"/>
    </location>
</feature>
<evidence type="ECO:0000256" key="18">
    <source>
        <dbReference type="HAMAP-Rule" id="MF_00399"/>
    </source>
</evidence>
<keyword evidence="6 18" id="KW-0812">Transmembrane</keyword>
<dbReference type="InterPro" id="IPR036929">
    <property type="entry name" value="DsbDN_sf"/>
</dbReference>
<comment type="similarity">
    <text evidence="2 18">Belongs to the thioredoxin family. DsbD subfamily.</text>
</comment>
<keyword evidence="4 18" id="KW-1003">Cell membrane</keyword>
<dbReference type="AlphaFoldDB" id="A0A5C7FVP0"/>
<evidence type="ECO:0000313" key="21">
    <source>
        <dbReference type="EMBL" id="TXF98921.1"/>
    </source>
</evidence>
<keyword evidence="13 18" id="KW-0472">Membrane</keyword>
<dbReference type="SUPFAM" id="SSF74863">
    <property type="entry name" value="Thiol:disulfide interchange protein DsbD, N-terminal domain (DsbD-alpha)"/>
    <property type="match status" value="1"/>
</dbReference>
<dbReference type="InterPro" id="IPR036249">
    <property type="entry name" value="Thioredoxin-like_sf"/>
</dbReference>
<keyword evidence="5 18" id="KW-0997">Cell inner membrane</keyword>
<evidence type="ECO:0000256" key="9">
    <source>
        <dbReference type="ARBA" id="ARBA00022982"/>
    </source>
</evidence>
<dbReference type="Gene3D" id="2.60.40.1250">
    <property type="entry name" value="Thiol:disulfide interchange protein DsbD, N-terminal domain"/>
    <property type="match status" value="1"/>
</dbReference>
<feature type="transmembrane region" description="Helical" evidence="18">
    <location>
        <begin position="277"/>
        <end position="298"/>
    </location>
</feature>
<dbReference type="GO" id="GO:0045454">
    <property type="term" value="P:cell redox homeostasis"/>
    <property type="evidence" value="ECO:0007669"/>
    <property type="project" value="TreeGrafter"/>
</dbReference>
<dbReference type="InterPro" id="IPR003834">
    <property type="entry name" value="Cyt_c_assmbl_TM_dom"/>
</dbReference>
<dbReference type="NCBIfam" id="NF001419">
    <property type="entry name" value="PRK00293.1"/>
    <property type="match status" value="1"/>
</dbReference>
<dbReference type="Proteomes" id="UP000321413">
    <property type="component" value="Unassembled WGS sequence"/>
</dbReference>
<evidence type="ECO:0000256" key="8">
    <source>
        <dbReference type="ARBA" id="ARBA00022748"/>
    </source>
</evidence>
<keyword evidence="8 18" id="KW-0201">Cytochrome c-type biogenesis</keyword>
<evidence type="ECO:0000256" key="5">
    <source>
        <dbReference type="ARBA" id="ARBA00022519"/>
    </source>
</evidence>
<evidence type="ECO:0000256" key="16">
    <source>
        <dbReference type="ARBA" id="ARBA00047388"/>
    </source>
</evidence>
<evidence type="ECO:0000256" key="4">
    <source>
        <dbReference type="ARBA" id="ARBA00022475"/>
    </source>
</evidence>
<dbReference type="PANTHER" id="PTHR32234">
    <property type="entry name" value="THIOL:DISULFIDE INTERCHANGE PROTEIN DSBD"/>
    <property type="match status" value="1"/>
</dbReference>
<feature type="transmembrane region" description="Helical" evidence="18">
    <location>
        <begin position="319"/>
        <end position="351"/>
    </location>
</feature>
<dbReference type="RefSeq" id="WP_147935382.1">
    <property type="nucleotide sequence ID" value="NZ_VPFD01000015.1"/>
</dbReference>
<keyword evidence="15 18" id="KW-0676">Redox-active center</keyword>
<dbReference type="GO" id="GO:0009055">
    <property type="term" value="F:electron transfer activity"/>
    <property type="evidence" value="ECO:0007669"/>
    <property type="project" value="UniProtKB-UniRule"/>
</dbReference>
<dbReference type="GO" id="GO:0017004">
    <property type="term" value="P:cytochrome complex assembly"/>
    <property type="evidence" value="ECO:0007669"/>
    <property type="project" value="UniProtKB-UniRule"/>
</dbReference>
<dbReference type="InterPro" id="IPR022910">
    <property type="entry name" value="Thiol_diS_interchange_DbsD"/>
</dbReference>
<dbReference type="InterPro" id="IPR028250">
    <property type="entry name" value="DsbDN"/>
</dbReference>
<proteinExistence type="inferred from homology"/>
<comment type="catalytic activity">
    <reaction evidence="16 18">
        <text>[protein]-dithiol + NAD(+) = [protein]-disulfide + NADH + H(+)</text>
        <dbReference type="Rhea" id="RHEA:18749"/>
        <dbReference type="Rhea" id="RHEA-COMP:10593"/>
        <dbReference type="Rhea" id="RHEA-COMP:10594"/>
        <dbReference type="ChEBI" id="CHEBI:15378"/>
        <dbReference type="ChEBI" id="CHEBI:29950"/>
        <dbReference type="ChEBI" id="CHEBI:50058"/>
        <dbReference type="ChEBI" id="CHEBI:57540"/>
        <dbReference type="ChEBI" id="CHEBI:57945"/>
        <dbReference type="EC" id="1.8.1.8"/>
    </reaction>
</comment>
<keyword evidence="14 18" id="KW-1015">Disulfide bond</keyword>
<feature type="transmembrane region" description="Helical" evidence="18">
    <location>
        <begin position="242"/>
        <end position="265"/>
    </location>
</feature>
<dbReference type="SUPFAM" id="SSF52833">
    <property type="entry name" value="Thioredoxin-like"/>
    <property type="match status" value="1"/>
</dbReference>
<feature type="transmembrane region" description="Helical" evidence="18">
    <location>
        <begin position="204"/>
        <end position="230"/>
    </location>
</feature>
<evidence type="ECO:0000256" key="10">
    <source>
        <dbReference type="ARBA" id="ARBA00022989"/>
    </source>
</evidence>
<evidence type="ECO:0000313" key="22">
    <source>
        <dbReference type="Proteomes" id="UP000321413"/>
    </source>
</evidence>
<feature type="transmembrane region" description="Helical" evidence="18">
    <location>
        <begin position="422"/>
        <end position="438"/>
    </location>
</feature>
<dbReference type="Pfam" id="PF02683">
    <property type="entry name" value="DsbD_TM"/>
    <property type="match status" value="1"/>
</dbReference>
<reference evidence="21 22" key="1">
    <citation type="submission" date="2019-08" db="EMBL/GenBank/DDBJ databases">
        <title>Massilia golmudensis sp. nov., isolated from sand in the Qinghai-Tibetan Plateau.</title>
        <authorList>
            <person name="Zhang B."/>
        </authorList>
    </citation>
    <scope>NUCLEOTIDE SEQUENCE [LARGE SCALE GENOMIC DNA]</scope>
    <source>
        <strain evidence="21 22">GEM5</strain>
    </source>
</reference>
<feature type="disulfide bond" description="Redox-active" evidence="18">
    <location>
        <begin position="516"/>
        <end position="519"/>
    </location>
</feature>
<name>A0A5C7FVP0_9BURK</name>
<dbReference type="Gene3D" id="3.40.30.10">
    <property type="entry name" value="Glutaredoxin"/>
    <property type="match status" value="1"/>
</dbReference>
<dbReference type="PROSITE" id="PS51352">
    <property type="entry name" value="THIOREDOXIN_2"/>
    <property type="match status" value="1"/>
</dbReference>
<feature type="transmembrane region" description="Helical" evidence="18">
    <location>
        <begin position="445"/>
        <end position="466"/>
    </location>
</feature>
<protein>
    <recommendedName>
        <fullName evidence="18">Thiol:disulfide interchange protein DsbD</fullName>
        <ecNumber evidence="18">1.8.1.8</ecNumber>
    </recommendedName>
    <alternativeName>
        <fullName evidence="18">Protein-disulfide reductase</fullName>
        <shortName evidence="18">Disulfide reductase</shortName>
    </alternativeName>
</protein>
<feature type="disulfide bond" description="Redox-active" evidence="18">
    <location>
        <begin position="134"/>
        <end position="140"/>
    </location>
</feature>
<feature type="transmembrane region" description="Helical" evidence="18">
    <location>
        <begin position="399"/>
        <end position="416"/>
    </location>
</feature>
<evidence type="ECO:0000256" key="2">
    <source>
        <dbReference type="ARBA" id="ARBA00007241"/>
    </source>
</evidence>
<dbReference type="GO" id="GO:0047134">
    <property type="term" value="F:protein-disulfide reductase [NAD(P)H] activity"/>
    <property type="evidence" value="ECO:0007669"/>
    <property type="project" value="UniProtKB-UniRule"/>
</dbReference>
<dbReference type="PANTHER" id="PTHR32234:SF0">
    <property type="entry name" value="THIOL:DISULFIDE INTERCHANGE PROTEIN DSBD"/>
    <property type="match status" value="1"/>
</dbReference>
<feature type="disulfide bond" description="Redox-active" evidence="18">
    <location>
        <begin position="217"/>
        <end position="339"/>
    </location>
</feature>
<comment type="function">
    <text evidence="18">Required to facilitate the formation of correct disulfide bonds in some periplasmic proteins and for the assembly of the periplasmic c-type cytochromes. Acts by transferring electrons from cytoplasmic thioredoxin to the periplasm. This transfer involves a cascade of disulfide bond formation and reduction steps.</text>
</comment>
<comment type="catalytic activity">
    <reaction evidence="17 18">
        <text>[protein]-dithiol + NADP(+) = [protein]-disulfide + NADPH + H(+)</text>
        <dbReference type="Rhea" id="RHEA:18753"/>
        <dbReference type="Rhea" id="RHEA-COMP:10593"/>
        <dbReference type="Rhea" id="RHEA-COMP:10594"/>
        <dbReference type="ChEBI" id="CHEBI:15378"/>
        <dbReference type="ChEBI" id="CHEBI:29950"/>
        <dbReference type="ChEBI" id="CHEBI:50058"/>
        <dbReference type="ChEBI" id="CHEBI:57783"/>
        <dbReference type="ChEBI" id="CHEBI:58349"/>
        <dbReference type="EC" id="1.8.1.8"/>
    </reaction>
</comment>
<dbReference type="PROSITE" id="PS00194">
    <property type="entry name" value="THIOREDOXIN_1"/>
    <property type="match status" value="1"/>
</dbReference>
<evidence type="ECO:0000256" key="11">
    <source>
        <dbReference type="ARBA" id="ARBA00023002"/>
    </source>
</evidence>
<keyword evidence="7 18" id="KW-0732">Signal</keyword>
<feature type="compositionally biased region" description="Low complexity" evidence="19">
    <location>
        <begin position="160"/>
        <end position="179"/>
    </location>
</feature>
<evidence type="ECO:0000256" key="3">
    <source>
        <dbReference type="ARBA" id="ARBA00022448"/>
    </source>
</evidence>
<dbReference type="InterPro" id="IPR035671">
    <property type="entry name" value="DsbD_gamma"/>
</dbReference>
<dbReference type="EMBL" id="VPFD01000015">
    <property type="protein sequence ID" value="TXF98921.1"/>
    <property type="molecule type" value="Genomic_DNA"/>
</dbReference>
<dbReference type="CDD" id="cd02953">
    <property type="entry name" value="DsbDgamma"/>
    <property type="match status" value="1"/>
</dbReference>
<evidence type="ECO:0000256" key="13">
    <source>
        <dbReference type="ARBA" id="ARBA00023136"/>
    </source>
</evidence>
<keyword evidence="10 18" id="KW-1133">Transmembrane helix</keyword>
<keyword evidence="22" id="KW-1185">Reference proteome</keyword>
<sequence precursor="true">MVSLSRTVSGLHQWLGAILLAQLAAVLLAASGGAAAADDDFLPPEQAFRFAATMVDGQTAEVRFDIAPGYYMYRERFAFDAGQTRLGQPAFPAGEKHFDETFQKEMETYRGSVRVRIPVDGNGSFTLKTTSQGCSDKGLCYPPMASTAVLSAGGGPGASTSAAAAPASQGPAAAAPEGALSNDDESGRIERALSSRELAVIVPMFLLLGFGLSFTPCVLPMLPILSSIIVGDKGSASRLRGLALSVSYSLGMAIVYTAMGVAAGLAGEGLAAALQNAWVLGAFAILMVVLALPMFGVFELQMPAVIQSRLAGASNRQGAGTHAGVFAMGAISALIVGPCVAAPLAGALVYISQTKDAFIGGSALFAMAAGMSVPLLLVGASAGTLLPRAGAWMVGVKRFFGVLMLGTAFWIAAPVLPSRALMLGWGLLGAGYAASLLLPRPRRPFAVAAGLVAGVLGLTQLAGLAAGGSDPLAPFATAEAHGETPFQRVRSVEELDAILARSPGKTVMLDFYADWCVSCKEMERFTFSDPRVQERFGRMLLLQADVTANNAADQALLKRFGLFGPPGIIFFSPDGRELGGTRVIGYEDADAFLASLRKAEAAQTGAQP</sequence>
<dbReference type="InterPro" id="IPR017937">
    <property type="entry name" value="Thioredoxin_CS"/>
</dbReference>
<accession>A0A5C7FVP0</accession>
<keyword evidence="9 18" id="KW-0249">Electron transport</keyword>
<evidence type="ECO:0000256" key="1">
    <source>
        <dbReference type="ARBA" id="ARBA00004429"/>
    </source>
</evidence>
<gene>
    <name evidence="18 21" type="primary">dsbD</name>
    <name evidence="21" type="ORF">FVD38_14025</name>
</gene>
<evidence type="ECO:0000256" key="15">
    <source>
        <dbReference type="ARBA" id="ARBA00023284"/>
    </source>
</evidence>
<dbReference type="Pfam" id="PF11412">
    <property type="entry name" value="DsbD_N"/>
    <property type="match status" value="1"/>
</dbReference>
<evidence type="ECO:0000256" key="7">
    <source>
        <dbReference type="ARBA" id="ARBA00022729"/>
    </source>
</evidence>
<evidence type="ECO:0000256" key="19">
    <source>
        <dbReference type="SAM" id="MobiDB-lite"/>
    </source>
</evidence>
<evidence type="ECO:0000256" key="14">
    <source>
        <dbReference type="ARBA" id="ARBA00023157"/>
    </source>
</evidence>
<dbReference type="GO" id="GO:0005886">
    <property type="term" value="C:plasma membrane"/>
    <property type="evidence" value="ECO:0007669"/>
    <property type="project" value="UniProtKB-SubCell"/>
</dbReference>
<feature type="chain" id="PRO_5023415933" description="Thiol:disulfide interchange protein DsbD" evidence="18">
    <location>
        <begin position="37"/>
        <end position="608"/>
    </location>
</feature>
<comment type="caution">
    <text evidence="21">The sequence shown here is derived from an EMBL/GenBank/DDBJ whole genome shotgun (WGS) entry which is preliminary data.</text>
</comment>
<dbReference type="Pfam" id="PF13899">
    <property type="entry name" value="Thioredoxin_7"/>
    <property type="match status" value="1"/>
</dbReference>
<keyword evidence="11 18" id="KW-0560">Oxidoreductase</keyword>
<evidence type="ECO:0000259" key="20">
    <source>
        <dbReference type="PROSITE" id="PS51352"/>
    </source>
</evidence>
<organism evidence="21 22">
    <name type="scientific">Massilia arenae</name>
    <dbReference type="NCBI Taxonomy" id="2603288"/>
    <lineage>
        <taxon>Bacteria</taxon>
        <taxon>Pseudomonadati</taxon>
        <taxon>Pseudomonadota</taxon>
        <taxon>Betaproteobacteria</taxon>
        <taxon>Burkholderiales</taxon>
        <taxon>Oxalobacteraceae</taxon>
        <taxon>Telluria group</taxon>
        <taxon>Massilia</taxon>
    </lineage>
</organism>